<evidence type="ECO:0000256" key="3">
    <source>
        <dbReference type="ARBA" id="ARBA00023163"/>
    </source>
</evidence>
<dbReference type="CDD" id="cd07377">
    <property type="entry name" value="WHTH_GntR"/>
    <property type="match status" value="1"/>
</dbReference>
<dbReference type="InterPro" id="IPR050679">
    <property type="entry name" value="Bact_HTH_transcr_reg"/>
</dbReference>
<feature type="domain" description="HTH gntR-type" evidence="4">
    <location>
        <begin position="18"/>
        <end position="86"/>
    </location>
</feature>
<reference evidence="6" key="1">
    <citation type="journal article" date="2019" name="Int. J. Syst. Evol. Microbiol.">
        <title>The Global Catalogue of Microorganisms (GCM) 10K type strain sequencing project: providing services to taxonomists for standard genome sequencing and annotation.</title>
        <authorList>
            <consortium name="The Broad Institute Genomics Platform"/>
            <consortium name="The Broad Institute Genome Sequencing Center for Infectious Disease"/>
            <person name="Wu L."/>
            <person name="Ma J."/>
        </authorList>
    </citation>
    <scope>NUCLEOTIDE SEQUENCE [LARGE SCALE GENOMIC DNA]</scope>
    <source>
        <strain evidence="6">JCM 1490</strain>
    </source>
</reference>
<organism evidence="5 6">
    <name type="scientific">Georgenia alba</name>
    <dbReference type="NCBI Taxonomy" id="2233858"/>
    <lineage>
        <taxon>Bacteria</taxon>
        <taxon>Bacillati</taxon>
        <taxon>Actinomycetota</taxon>
        <taxon>Actinomycetes</taxon>
        <taxon>Micrococcales</taxon>
        <taxon>Bogoriellaceae</taxon>
        <taxon>Georgenia</taxon>
    </lineage>
</organism>
<gene>
    <name evidence="5" type="ORF">ACFQQL_03220</name>
</gene>
<dbReference type="PROSITE" id="PS50949">
    <property type="entry name" value="HTH_GNTR"/>
    <property type="match status" value="1"/>
</dbReference>
<evidence type="ECO:0000313" key="5">
    <source>
        <dbReference type="EMBL" id="MFC7404108.1"/>
    </source>
</evidence>
<dbReference type="InterPro" id="IPR000524">
    <property type="entry name" value="Tscrpt_reg_HTH_GntR"/>
</dbReference>
<protein>
    <submittedName>
        <fullName evidence="5">GntR family transcriptional regulator</fullName>
    </submittedName>
</protein>
<dbReference type="SMART" id="SM00345">
    <property type="entry name" value="HTH_GNTR"/>
    <property type="match status" value="1"/>
</dbReference>
<dbReference type="PANTHER" id="PTHR44846:SF1">
    <property type="entry name" value="MANNOSYL-D-GLYCERATE TRANSPORT_METABOLISM SYSTEM REPRESSOR MNGR-RELATED"/>
    <property type="match status" value="1"/>
</dbReference>
<dbReference type="SUPFAM" id="SSF64288">
    <property type="entry name" value="Chorismate lyase-like"/>
    <property type="match status" value="1"/>
</dbReference>
<dbReference type="Gene3D" id="1.10.10.10">
    <property type="entry name" value="Winged helix-like DNA-binding domain superfamily/Winged helix DNA-binding domain"/>
    <property type="match status" value="1"/>
</dbReference>
<dbReference type="EMBL" id="JBHTCQ010000001">
    <property type="protein sequence ID" value="MFC7404108.1"/>
    <property type="molecule type" value="Genomic_DNA"/>
</dbReference>
<dbReference type="Proteomes" id="UP001596455">
    <property type="component" value="Unassembled WGS sequence"/>
</dbReference>
<keyword evidence="2" id="KW-0238">DNA-binding</keyword>
<dbReference type="RefSeq" id="WP_382391192.1">
    <property type="nucleotide sequence ID" value="NZ_JBHTCQ010000001.1"/>
</dbReference>
<dbReference type="Pfam" id="PF07702">
    <property type="entry name" value="UTRA"/>
    <property type="match status" value="1"/>
</dbReference>
<keyword evidence="6" id="KW-1185">Reference proteome</keyword>
<accession>A0ABW2Q9M2</accession>
<dbReference type="InterPro" id="IPR036388">
    <property type="entry name" value="WH-like_DNA-bd_sf"/>
</dbReference>
<name>A0ABW2Q9M2_9MICO</name>
<dbReference type="InterPro" id="IPR036390">
    <property type="entry name" value="WH_DNA-bd_sf"/>
</dbReference>
<proteinExistence type="predicted"/>
<dbReference type="Pfam" id="PF00392">
    <property type="entry name" value="GntR"/>
    <property type="match status" value="1"/>
</dbReference>
<dbReference type="PANTHER" id="PTHR44846">
    <property type="entry name" value="MANNOSYL-D-GLYCERATE TRANSPORT/METABOLISM SYSTEM REPRESSOR MNGR-RELATED"/>
    <property type="match status" value="1"/>
</dbReference>
<evidence type="ECO:0000259" key="4">
    <source>
        <dbReference type="PROSITE" id="PS50949"/>
    </source>
</evidence>
<dbReference type="InterPro" id="IPR028978">
    <property type="entry name" value="Chorismate_lyase_/UTRA_dom_sf"/>
</dbReference>
<evidence type="ECO:0000256" key="2">
    <source>
        <dbReference type="ARBA" id="ARBA00023125"/>
    </source>
</evidence>
<dbReference type="Gene3D" id="3.40.1410.10">
    <property type="entry name" value="Chorismate lyase-like"/>
    <property type="match status" value="1"/>
</dbReference>
<evidence type="ECO:0000256" key="1">
    <source>
        <dbReference type="ARBA" id="ARBA00023015"/>
    </source>
</evidence>
<dbReference type="PRINTS" id="PR00035">
    <property type="entry name" value="HTHGNTR"/>
</dbReference>
<dbReference type="SMART" id="SM00866">
    <property type="entry name" value="UTRA"/>
    <property type="match status" value="1"/>
</dbReference>
<keyword evidence="1" id="KW-0805">Transcription regulation</keyword>
<dbReference type="InterPro" id="IPR011663">
    <property type="entry name" value="UTRA"/>
</dbReference>
<evidence type="ECO:0000313" key="6">
    <source>
        <dbReference type="Proteomes" id="UP001596455"/>
    </source>
</evidence>
<sequence>MSGTRRAAAPAIDRSSNVPLYRQLEEALRSEIEQGAYRPGDMLPSESEICARYQLSRSVVRQALQHLAQAGTVRTERGRGSFVAEPKLSERFVQRATGFYDDLTRMGMRVETRVVYQALEPVPREVREFLGVNEAVRIDRVRSVEGRVLAYVRTYLASERCPGLERFDLTDRSLYAHLRDVYGLHVHSGFRTVEAVAAEADVAERLGLERGSPVLLLCSASRTSDGRPLEWFAAWHRADRTRFQVDIVAGSEWPFEQAVVVDDGAPIAASEPAPTAGDEVTDRVVAVVRAPEGTDSATVAAELASGSTALVELAIRKRGS</sequence>
<keyword evidence="3" id="KW-0804">Transcription</keyword>
<comment type="caution">
    <text evidence="5">The sequence shown here is derived from an EMBL/GenBank/DDBJ whole genome shotgun (WGS) entry which is preliminary data.</text>
</comment>
<dbReference type="SUPFAM" id="SSF46785">
    <property type="entry name" value="Winged helix' DNA-binding domain"/>
    <property type="match status" value="1"/>
</dbReference>